<dbReference type="InterPro" id="IPR048502">
    <property type="entry name" value="NamZ_N"/>
</dbReference>
<name>X1DYK0_9ZZZZ</name>
<proteinExistence type="predicted"/>
<accession>X1DYK0</accession>
<dbReference type="PANTHER" id="PTHR42915:SF1">
    <property type="entry name" value="PEPTIDOGLYCAN BETA-N-ACETYLMURAMIDASE NAMZ"/>
    <property type="match status" value="1"/>
</dbReference>
<dbReference type="Pfam" id="PF07075">
    <property type="entry name" value="NamZ_N"/>
    <property type="match status" value="1"/>
</dbReference>
<protein>
    <recommendedName>
        <fullName evidence="1">Peptidoglycan beta-N-acetylmuramidase NamZ N-terminal domain-containing protein</fullName>
    </recommendedName>
</protein>
<dbReference type="InterPro" id="IPR008302">
    <property type="entry name" value="NamZ"/>
</dbReference>
<dbReference type="AlphaFoldDB" id="X1DYK0"/>
<feature type="non-terminal residue" evidence="2">
    <location>
        <position position="240"/>
    </location>
</feature>
<comment type="caution">
    <text evidence="2">The sequence shown here is derived from an EMBL/GenBank/DDBJ whole genome shotgun (WGS) entry which is preliminary data.</text>
</comment>
<dbReference type="PANTHER" id="PTHR42915">
    <property type="entry name" value="HYPOTHETICAL 460 KDA PROTEIN IN FEUA-SIGW INTERGENIC REGION [PRECURSOR]"/>
    <property type="match status" value="1"/>
</dbReference>
<dbReference type="GO" id="GO:0033922">
    <property type="term" value="F:peptidoglycan beta-N-acetylmuramidase activity"/>
    <property type="evidence" value="ECO:0007669"/>
    <property type="project" value="InterPro"/>
</dbReference>
<organism evidence="2">
    <name type="scientific">marine sediment metagenome</name>
    <dbReference type="NCBI Taxonomy" id="412755"/>
    <lineage>
        <taxon>unclassified sequences</taxon>
        <taxon>metagenomes</taxon>
        <taxon>ecological metagenomes</taxon>
    </lineage>
</organism>
<sequence length="240" mass="26982">MNKKFILLLIFNLFSNYTFSFKLGVENIPDEFFTQFGTTKMARLGIVTNQTGCNKQGRPTYDLLQKYGTVTAIFAPEHGFDGTCLAGKEVFDSKHGVIQIHSLYGNGTGKKIDPRYLKEIDALVFDMQDSGMRHYTYISTLFYVLQSAAENNKPIIILDRPNPLGAVAEGPLVEPQLHSFISIAPIPLRHGMTIGEIARYFNIYLLKEKASLFVIPMEGYNRQSMNTLITQLSPNLTSIQ</sequence>
<dbReference type="Gene3D" id="3.40.50.12170">
    <property type="entry name" value="Uncharacterised protein PF07075, DUF1343"/>
    <property type="match status" value="1"/>
</dbReference>
<feature type="domain" description="Peptidoglycan beta-N-acetylmuramidase NamZ N-terminal" evidence="1">
    <location>
        <begin position="45"/>
        <end position="239"/>
    </location>
</feature>
<evidence type="ECO:0000313" key="2">
    <source>
        <dbReference type="EMBL" id="GAH09979.1"/>
    </source>
</evidence>
<evidence type="ECO:0000259" key="1">
    <source>
        <dbReference type="Pfam" id="PF07075"/>
    </source>
</evidence>
<dbReference type="EMBL" id="BART01032347">
    <property type="protein sequence ID" value="GAH09979.1"/>
    <property type="molecule type" value="Genomic_DNA"/>
</dbReference>
<reference evidence="2" key="1">
    <citation type="journal article" date="2014" name="Front. Microbiol.">
        <title>High frequency of phylogenetically diverse reductive dehalogenase-homologous genes in deep subseafloor sedimentary metagenomes.</title>
        <authorList>
            <person name="Kawai M."/>
            <person name="Futagami T."/>
            <person name="Toyoda A."/>
            <person name="Takaki Y."/>
            <person name="Nishi S."/>
            <person name="Hori S."/>
            <person name="Arai W."/>
            <person name="Tsubouchi T."/>
            <person name="Morono Y."/>
            <person name="Uchiyama I."/>
            <person name="Ito T."/>
            <person name="Fujiyama A."/>
            <person name="Inagaki F."/>
            <person name="Takami H."/>
        </authorList>
    </citation>
    <scope>NUCLEOTIDE SEQUENCE</scope>
    <source>
        <strain evidence="2">Expedition CK06-06</strain>
    </source>
</reference>
<gene>
    <name evidence="2" type="ORF">S01H4_55931</name>
</gene>